<evidence type="ECO:0000313" key="9">
    <source>
        <dbReference type="EMBL" id="NDV89584.1"/>
    </source>
</evidence>
<evidence type="ECO:0000256" key="2">
    <source>
        <dbReference type="ARBA" id="ARBA00022598"/>
    </source>
</evidence>
<dbReference type="Proteomes" id="UP000470213">
    <property type="component" value="Unassembled WGS sequence"/>
</dbReference>
<dbReference type="GO" id="GO:0006281">
    <property type="term" value="P:DNA repair"/>
    <property type="evidence" value="ECO:0007669"/>
    <property type="project" value="UniProtKB-KW"/>
</dbReference>
<keyword evidence="4" id="KW-0227">DNA damage</keyword>
<proteinExistence type="predicted"/>
<dbReference type="InterPro" id="IPR012310">
    <property type="entry name" value="DNA_ligase_ATP-dep_cent"/>
</dbReference>
<keyword evidence="2 9" id="KW-0436">Ligase</keyword>
<keyword evidence="10" id="KW-1185">Reference proteome</keyword>
<evidence type="ECO:0000259" key="7">
    <source>
        <dbReference type="Pfam" id="PF01068"/>
    </source>
</evidence>
<dbReference type="GO" id="GO:0005524">
    <property type="term" value="F:ATP binding"/>
    <property type="evidence" value="ECO:0007669"/>
    <property type="project" value="InterPro"/>
</dbReference>
<accession>A0A7X5LID2</accession>
<comment type="cofactor">
    <cofactor evidence="1">
        <name>a divalent metal cation</name>
        <dbReference type="ChEBI" id="CHEBI:60240"/>
    </cofactor>
</comment>
<dbReference type="EMBL" id="JAAAWN010000001">
    <property type="protein sequence ID" value="NDV89584.1"/>
    <property type="molecule type" value="Genomic_DNA"/>
</dbReference>
<evidence type="ECO:0000259" key="8">
    <source>
        <dbReference type="Pfam" id="PF14743"/>
    </source>
</evidence>
<feature type="domain" description="ATP-dependent DNA ligase family profile" evidence="7">
    <location>
        <begin position="44"/>
        <end position="196"/>
    </location>
</feature>
<feature type="domain" description="DNA ligase OB-like" evidence="8">
    <location>
        <begin position="210"/>
        <end position="275"/>
    </location>
</feature>
<evidence type="ECO:0000256" key="6">
    <source>
        <dbReference type="ARBA" id="ARBA00034003"/>
    </source>
</evidence>
<dbReference type="Gene3D" id="3.30.470.30">
    <property type="entry name" value="DNA ligase/mRNA capping enzyme"/>
    <property type="match status" value="1"/>
</dbReference>
<evidence type="ECO:0000256" key="5">
    <source>
        <dbReference type="ARBA" id="ARBA00023204"/>
    </source>
</evidence>
<dbReference type="SUPFAM" id="SSF50249">
    <property type="entry name" value="Nucleic acid-binding proteins"/>
    <property type="match status" value="1"/>
</dbReference>
<comment type="catalytic activity">
    <reaction evidence="6">
        <text>ATP + (deoxyribonucleotide)n-3'-hydroxyl + 5'-phospho-(deoxyribonucleotide)m = (deoxyribonucleotide)n+m + AMP + diphosphate.</text>
        <dbReference type="EC" id="6.5.1.1"/>
    </reaction>
</comment>
<dbReference type="GO" id="GO:0003910">
    <property type="term" value="F:DNA ligase (ATP) activity"/>
    <property type="evidence" value="ECO:0007669"/>
    <property type="project" value="UniProtKB-EC"/>
</dbReference>
<reference evidence="9 10" key="1">
    <citation type="submission" date="2020-01" db="EMBL/GenBank/DDBJ databases">
        <authorList>
            <person name="Chen J."/>
            <person name="Zhu S."/>
            <person name="Yang J."/>
        </authorList>
    </citation>
    <scope>NUCLEOTIDE SEQUENCE [LARGE SCALE GENOMIC DNA]</scope>
    <source>
        <strain evidence="9 10">345S023</strain>
    </source>
</reference>
<evidence type="ECO:0000256" key="3">
    <source>
        <dbReference type="ARBA" id="ARBA00022705"/>
    </source>
</evidence>
<dbReference type="Pfam" id="PF14743">
    <property type="entry name" value="DNA_ligase_OB_2"/>
    <property type="match status" value="1"/>
</dbReference>
<dbReference type="InterPro" id="IPR029319">
    <property type="entry name" value="DNA_ligase_OB"/>
</dbReference>
<dbReference type="InterPro" id="IPR012340">
    <property type="entry name" value="NA-bd_OB-fold"/>
</dbReference>
<dbReference type="InterPro" id="IPR050326">
    <property type="entry name" value="NAD_dep_DNA_ligaseB"/>
</dbReference>
<gene>
    <name evidence="9" type="ORF">GTH32_00030</name>
</gene>
<dbReference type="PANTHER" id="PTHR47810">
    <property type="entry name" value="DNA LIGASE"/>
    <property type="match status" value="1"/>
</dbReference>
<evidence type="ECO:0000313" key="10">
    <source>
        <dbReference type="Proteomes" id="UP000470213"/>
    </source>
</evidence>
<dbReference type="GO" id="GO:0006310">
    <property type="term" value="P:DNA recombination"/>
    <property type="evidence" value="ECO:0007669"/>
    <property type="project" value="InterPro"/>
</dbReference>
<comment type="caution">
    <text evidence="9">The sequence shown here is derived from an EMBL/GenBank/DDBJ whole genome shotgun (WGS) entry which is preliminary data.</text>
</comment>
<dbReference type="PANTHER" id="PTHR47810:SF1">
    <property type="entry name" value="DNA LIGASE B"/>
    <property type="match status" value="1"/>
</dbReference>
<dbReference type="Gene3D" id="2.40.50.140">
    <property type="entry name" value="Nucleic acid-binding proteins"/>
    <property type="match status" value="1"/>
</dbReference>
<dbReference type="SUPFAM" id="SSF56091">
    <property type="entry name" value="DNA ligase/mRNA capping enzyme, catalytic domain"/>
    <property type="match status" value="1"/>
</dbReference>
<dbReference type="AlphaFoldDB" id="A0A7X5LID2"/>
<protein>
    <submittedName>
        <fullName evidence="9">DNA ligase</fullName>
    </submittedName>
</protein>
<evidence type="ECO:0000256" key="4">
    <source>
        <dbReference type="ARBA" id="ARBA00022763"/>
    </source>
</evidence>
<keyword evidence="5" id="KW-0234">DNA repair</keyword>
<dbReference type="Pfam" id="PF01068">
    <property type="entry name" value="DNA_ligase_A_M"/>
    <property type="match status" value="1"/>
</dbReference>
<name>A0A7X5LID2_9ALTE</name>
<dbReference type="CDD" id="cd07896">
    <property type="entry name" value="Adenylation_kDNA_ligase_like"/>
    <property type="match status" value="1"/>
</dbReference>
<dbReference type="NCBIfam" id="NF006592">
    <property type="entry name" value="PRK09125.1"/>
    <property type="match status" value="1"/>
</dbReference>
<dbReference type="CDD" id="cd08041">
    <property type="entry name" value="OBF_kDNA_ligase_like"/>
    <property type="match status" value="1"/>
</dbReference>
<dbReference type="GO" id="GO:0006260">
    <property type="term" value="P:DNA replication"/>
    <property type="evidence" value="ECO:0007669"/>
    <property type="project" value="UniProtKB-KW"/>
</dbReference>
<keyword evidence="3" id="KW-0235">DNA replication</keyword>
<organism evidence="9 10">
    <name type="scientific">Alteromonas profundi</name>
    <dbReference type="NCBI Taxonomy" id="2696062"/>
    <lineage>
        <taxon>Bacteria</taxon>
        <taxon>Pseudomonadati</taxon>
        <taxon>Pseudomonadota</taxon>
        <taxon>Gammaproteobacteria</taxon>
        <taxon>Alteromonadales</taxon>
        <taxon>Alteromonadaceae</taxon>
        <taxon>Alteromonas/Salinimonas group</taxon>
        <taxon>Alteromonas</taxon>
    </lineage>
</organism>
<evidence type="ECO:0000256" key="1">
    <source>
        <dbReference type="ARBA" id="ARBA00001968"/>
    </source>
</evidence>
<dbReference type="Gene3D" id="3.30.1490.70">
    <property type="match status" value="1"/>
</dbReference>
<sequence length="282" mass="31845">MLLCSPVFRGWAESAQPNTGQIDIGSLQLAKRYEGNINVADYLISEKLDGIRARWTGAQLITRNGNVIHAPPWFTQYWPEVVLDGELWTQRGDFENIASIVLSDNPDGRWQQVKMMVFDMPKESMPFATRMENLAALLRKNTSETLVIVPQFRLHSLLALEQKIDAITAAGGEGLMLHHRNALYKSGRSQQLLKAKRHQDAEAKVVAYIKGQGRFSGMLGSLLLEMPNGVRFKVGSGFTLLERQHPPPIGSWITYKYFGKTKKGVPRFASFLHSRPRKDRPE</sequence>